<keyword evidence="2" id="KW-0813">Transport</keyword>
<dbReference type="GO" id="GO:0016887">
    <property type="term" value="F:ATP hydrolysis activity"/>
    <property type="evidence" value="ECO:0007669"/>
    <property type="project" value="InterPro"/>
</dbReference>
<evidence type="ECO:0000313" key="7">
    <source>
        <dbReference type="Proteomes" id="UP000476064"/>
    </source>
</evidence>
<evidence type="ECO:0000313" key="6">
    <source>
        <dbReference type="EMBL" id="QHT59562.1"/>
    </source>
</evidence>
<dbReference type="CDD" id="cd03230">
    <property type="entry name" value="ABC_DR_subfamily_A"/>
    <property type="match status" value="1"/>
</dbReference>
<dbReference type="AlphaFoldDB" id="A0A6C0FU68"/>
<dbReference type="SMART" id="SM00382">
    <property type="entry name" value="AAA"/>
    <property type="match status" value="1"/>
</dbReference>
<dbReference type="PROSITE" id="PS00211">
    <property type="entry name" value="ABC_TRANSPORTER_1"/>
    <property type="match status" value="1"/>
</dbReference>
<dbReference type="GO" id="GO:0005524">
    <property type="term" value="F:ATP binding"/>
    <property type="evidence" value="ECO:0007669"/>
    <property type="project" value="UniProtKB-KW"/>
</dbReference>
<keyword evidence="3" id="KW-0547">Nucleotide-binding</keyword>
<gene>
    <name evidence="6" type="ORF">GXP70_06075</name>
</gene>
<accession>A0A6C0FU68</accession>
<protein>
    <submittedName>
        <fullName evidence="6">ABC transporter ATP-binding protein</fullName>
    </submittedName>
</protein>
<proteinExistence type="inferred from homology"/>
<keyword evidence="7" id="KW-1185">Reference proteome</keyword>
<evidence type="ECO:0000259" key="5">
    <source>
        <dbReference type="PROSITE" id="PS50893"/>
    </source>
</evidence>
<evidence type="ECO:0000256" key="2">
    <source>
        <dbReference type="ARBA" id="ARBA00022448"/>
    </source>
</evidence>
<dbReference type="Proteomes" id="UP000476064">
    <property type="component" value="Chromosome"/>
</dbReference>
<evidence type="ECO:0000256" key="1">
    <source>
        <dbReference type="ARBA" id="ARBA00005417"/>
    </source>
</evidence>
<dbReference type="Gene3D" id="3.40.50.300">
    <property type="entry name" value="P-loop containing nucleotide triphosphate hydrolases"/>
    <property type="match status" value="1"/>
</dbReference>
<dbReference type="KEGG" id="plyc:GXP70_06075"/>
<dbReference type="RefSeq" id="WP_162355628.1">
    <property type="nucleotide sequence ID" value="NZ_CP048209.1"/>
</dbReference>
<dbReference type="InterPro" id="IPR017871">
    <property type="entry name" value="ABC_transporter-like_CS"/>
</dbReference>
<dbReference type="InterPro" id="IPR003439">
    <property type="entry name" value="ABC_transporter-like_ATP-bd"/>
</dbReference>
<sequence length="323" mass="35451">MMLQTAGLTKIYGSGTGCKNISLEIKQGQIFGLLGPNGAGKSTFVKMVIGLLNPDSGSGTLLGKPIGHPESRRELGYLPELFRFQDWLTGEEVLRYHAGLSGMPYSQARSSRMASRMQEVLRMTGLGNRGSDRVRHYSKGMQQRLGLACALLTDPSFIILDEPSSALDPIGRYEVRQLLERLRSEGKTVFLNTHLLEDVEAVCDEVAFLHLGQLRAVGTMSDLLHAGAGWEIAVGGWQPEMEADLTAELLPGMSIAVIRQEADGSALLRVAAQNREQIGYLNRLLMDEGATLYEVKPVQERLEEWFLSMSGQRDAAGEGGMRR</sequence>
<evidence type="ECO:0000256" key="3">
    <source>
        <dbReference type="ARBA" id="ARBA00022741"/>
    </source>
</evidence>
<dbReference type="InterPro" id="IPR003593">
    <property type="entry name" value="AAA+_ATPase"/>
</dbReference>
<name>A0A6C0FU68_9BACL</name>
<comment type="similarity">
    <text evidence="1">Belongs to the ABC transporter superfamily.</text>
</comment>
<dbReference type="SUPFAM" id="SSF52540">
    <property type="entry name" value="P-loop containing nucleoside triphosphate hydrolases"/>
    <property type="match status" value="1"/>
</dbReference>
<dbReference type="InterPro" id="IPR027417">
    <property type="entry name" value="P-loop_NTPase"/>
</dbReference>
<dbReference type="EMBL" id="CP048209">
    <property type="protein sequence ID" value="QHT59562.1"/>
    <property type="molecule type" value="Genomic_DNA"/>
</dbReference>
<dbReference type="PANTHER" id="PTHR43335">
    <property type="entry name" value="ABC TRANSPORTER, ATP-BINDING PROTEIN"/>
    <property type="match status" value="1"/>
</dbReference>
<keyword evidence="4 6" id="KW-0067">ATP-binding</keyword>
<feature type="domain" description="ABC transporter" evidence="5">
    <location>
        <begin position="3"/>
        <end position="236"/>
    </location>
</feature>
<dbReference type="Pfam" id="PF00005">
    <property type="entry name" value="ABC_tran"/>
    <property type="match status" value="1"/>
</dbReference>
<dbReference type="PROSITE" id="PS50893">
    <property type="entry name" value="ABC_TRANSPORTER_2"/>
    <property type="match status" value="1"/>
</dbReference>
<organism evidence="6 7">
    <name type="scientific">Paenibacillus lycopersici</name>
    <dbReference type="NCBI Taxonomy" id="2704462"/>
    <lineage>
        <taxon>Bacteria</taxon>
        <taxon>Bacillati</taxon>
        <taxon>Bacillota</taxon>
        <taxon>Bacilli</taxon>
        <taxon>Bacillales</taxon>
        <taxon>Paenibacillaceae</taxon>
        <taxon>Paenibacillus</taxon>
    </lineage>
</organism>
<evidence type="ECO:0000256" key="4">
    <source>
        <dbReference type="ARBA" id="ARBA00022840"/>
    </source>
</evidence>
<reference evidence="6 7" key="1">
    <citation type="submission" date="2020-01" db="EMBL/GenBank/DDBJ databases">
        <title>Paenibacillus sp. nov., isolated from tomato rhizosphere.</title>
        <authorList>
            <person name="Weon H.-Y."/>
            <person name="Lee S.A."/>
        </authorList>
    </citation>
    <scope>NUCLEOTIDE SEQUENCE [LARGE SCALE GENOMIC DNA]</scope>
    <source>
        <strain evidence="6 7">12200R-189</strain>
    </source>
</reference>
<dbReference type="PANTHER" id="PTHR43335:SF2">
    <property type="entry name" value="ABC TRANSPORTER, ATP-BINDING PROTEIN"/>
    <property type="match status" value="1"/>
</dbReference>